<dbReference type="PANTHER" id="PTHR23349:SF108">
    <property type="entry name" value="BHLH DOMAIN-CONTAINING PROTEIN"/>
    <property type="match status" value="1"/>
</dbReference>
<feature type="compositionally biased region" description="Polar residues" evidence="5">
    <location>
        <begin position="17"/>
        <end position="26"/>
    </location>
</feature>
<evidence type="ECO:0000256" key="2">
    <source>
        <dbReference type="ARBA" id="ARBA00022902"/>
    </source>
</evidence>
<keyword evidence="7" id="KW-1185">Reference proteome</keyword>
<dbReference type="GO" id="GO:0040008">
    <property type="term" value="P:regulation of growth"/>
    <property type="evidence" value="ECO:0007669"/>
    <property type="project" value="UniProtKB-ARBA"/>
</dbReference>
<sequence>MAPTLNNSIDKKREGSTLRSRITKNSCDSEHGKKLPEQVERRNERERRRVRQVNLGFVHLGEHVPKWRTKNKKLSKVETLREAARYIQYLETLLKSNDLSSTKDLQQCLDENSFTYSSSSSVSSDNEYIVPSSSGNVNVQQTTFINYYDQTASNNVSPTYTSSTPSPYYGSYNIPGGQQQSSSNNGISNMYQTYIQQNTQSYY</sequence>
<evidence type="ECO:0000259" key="6">
    <source>
        <dbReference type="PROSITE" id="PS50888"/>
    </source>
</evidence>
<dbReference type="InterPro" id="IPR011598">
    <property type="entry name" value="bHLH_dom"/>
</dbReference>
<dbReference type="Gene3D" id="4.10.280.10">
    <property type="entry name" value="Helix-loop-helix DNA-binding domain"/>
    <property type="match status" value="1"/>
</dbReference>
<dbReference type="GO" id="GO:0007399">
    <property type="term" value="P:nervous system development"/>
    <property type="evidence" value="ECO:0007669"/>
    <property type="project" value="UniProtKB-KW"/>
</dbReference>
<protein>
    <submittedName>
        <fullName evidence="8">BHLH domain-containing protein</fullName>
    </submittedName>
</protein>
<feature type="region of interest" description="Disordered" evidence="5">
    <location>
        <begin position="1"/>
        <end position="46"/>
    </location>
</feature>
<dbReference type="InterPro" id="IPR036638">
    <property type="entry name" value="HLH_DNA-bd_sf"/>
</dbReference>
<dbReference type="STRING" id="131310.A0A0N4Z5V6"/>
<dbReference type="AlphaFoldDB" id="A0A0N4Z5V6"/>
<evidence type="ECO:0000313" key="7">
    <source>
        <dbReference type="Proteomes" id="UP000038045"/>
    </source>
</evidence>
<feature type="domain" description="BHLH" evidence="6">
    <location>
        <begin position="37"/>
        <end position="90"/>
    </location>
</feature>
<dbReference type="Proteomes" id="UP000038045">
    <property type="component" value="Unplaced"/>
</dbReference>
<keyword evidence="4" id="KW-0539">Nucleus</keyword>
<dbReference type="SMART" id="SM00353">
    <property type="entry name" value="HLH"/>
    <property type="match status" value="1"/>
</dbReference>
<dbReference type="SUPFAM" id="SSF47459">
    <property type="entry name" value="HLH, helix-loop-helix DNA-binding domain"/>
    <property type="match status" value="1"/>
</dbReference>
<comment type="subcellular location">
    <subcellularLocation>
        <location evidence="1">Nucleus</location>
    </subcellularLocation>
</comment>
<dbReference type="FunFam" id="4.10.280.10:FF:000029">
    <property type="entry name" value="Achaete-scute family bHLH transcription factor 1"/>
    <property type="match status" value="1"/>
</dbReference>
<dbReference type="GO" id="GO:0005634">
    <property type="term" value="C:nucleus"/>
    <property type="evidence" value="ECO:0007669"/>
    <property type="project" value="UniProtKB-SubCell"/>
</dbReference>
<reference evidence="8" key="1">
    <citation type="submission" date="2017-02" db="UniProtKB">
        <authorList>
            <consortium name="WormBaseParasite"/>
        </authorList>
    </citation>
    <scope>IDENTIFICATION</scope>
</reference>
<evidence type="ECO:0000256" key="4">
    <source>
        <dbReference type="ARBA" id="ARBA00023242"/>
    </source>
</evidence>
<dbReference type="GO" id="GO:0000977">
    <property type="term" value="F:RNA polymerase II transcription regulatory region sequence-specific DNA binding"/>
    <property type="evidence" value="ECO:0007669"/>
    <property type="project" value="TreeGrafter"/>
</dbReference>
<evidence type="ECO:0000256" key="3">
    <source>
        <dbReference type="ARBA" id="ARBA00023125"/>
    </source>
</evidence>
<dbReference type="PROSITE" id="PS50888">
    <property type="entry name" value="BHLH"/>
    <property type="match status" value="1"/>
</dbReference>
<feature type="compositionally biased region" description="Basic and acidic residues" evidence="5">
    <location>
        <begin position="27"/>
        <end position="46"/>
    </location>
</feature>
<dbReference type="Pfam" id="PF00010">
    <property type="entry name" value="HLH"/>
    <property type="match status" value="1"/>
</dbReference>
<evidence type="ECO:0000313" key="8">
    <source>
        <dbReference type="WBParaSite" id="PTRK_0000250100.1"/>
    </source>
</evidence>
<evidence type="ECO:0000256" key="5">
    <source>
        <dbReference type="SAM" id="MobiDB-lite"/>
    </source>
</evidence>
<evidence type="ECO:0000256" key="1">
    <source>
        <dbReference type="ARBA" id="ARBA00004123"/>
    </source>
</evidence>
<keyword evidence="2" id="KW-0524">Neurogenesis</keyword>
<dbReference type="GO" id="GO:0046983">
    <property type="term" value="F:protein dimerization activity"/>
    <property type="evidence" value="ECO:0007669"/>
    <property type="project" value="InterPro"/>
</dbReference>
<name>A0A0N4Z5V6_PARTI</name>
<keyword evidence="3" id="KW-0238">DNA-binding</keyword>
<dbReference type="GO" id="GO:0000981">
    <property type="term" value="F:DNA-binding transcription factor activity, RNA polymerase II-specific"/>
    <property type="evidence" value="ECO:0007669"/>
    <property type="project" value="TreeGrafter"/>
</dbReference>
<dbReference type="PANTHER" id="PTHR23349">
    <property type="entry name" value="BASIC HELIX-LOOP-HELIX TRANSCRIPTION FACTOR, TWIST"/>
    <property type="match status" value="1"/>
</dbReference>
<dbReference type="WBParaSite" id="PTRK_0000250100.1">
    <property type="protein sequence ID" value="PTRK_0000250100.1"/>
    <property type="gene ID" value="PTRK_0000250100"/>
</dbReference>
<proteinExistence type="predicted"/>
<dbReference type="InterPro" id="IPR050283">
    <property type="entry name" value="E-box_TF_Regulators"/>
</dbReference>
<accession>A0A0N4Z5V6</accession>
<organism evidence="7 8">
    <name type="scientific">Parastrongyloides trichosuri</name>
    <name type="common">Possum-specific nematode worm</name>
    <dbReference type="NCBI Taxonomy" id="131310"/>
    <lineage>
        <taxon>Eukaryota</taxon>
        <taxon>Metazoa</taxon>
        <taxon>Ecdysozoa</taxon>
        <taxon>Nematoda</taxon>
        <taxon>Chromadorea</taxon>
        <taxon>Rhabditida</taxon>
        <taxon>Tylenchina</taxon>
        <taxon>Panagrolaimomorpha</taxon>
        <taxon>Strongyloidoidea</taxon>
        <taxon>Strongyloididae</taxon>
        <taxon>Parastrongyloides</taxon>
    </lineage>
</organism>